<organism evidence="4 5">
    <name type="scientific">Methylobacterium brachiatum</name>
    <dbReference type="NCBI Taxonomy" id="269660"/>
    <lineage>
        <taxon>Bacteria</taxon>
        <taxon>Pseudomonadati</taxon>
        <taxon>Pseudomonadota</taxon>
        <taxon>Alphaproteobacteria</taxon>
        <taxon>Hyphomicrobiales</taxon>
        <taxon>Methylobacteriaceae</taxon>
        <taxon>Methylobacterium</taxon>
    </lineage>
</organism>
<dbReference type="InterPro" id="IPR011042">
    <property type="entry name" value="6-blade_b-propeller_TolB-like"/>
</dbReference>
<feature type="binding site" evidence="2">
    <location>
        <position position="175"/>
    </location>
    <ligand>
        <name>a divalent metal cation</name>
        <dbReference type="ChEBI" id="CHEBI:60240"/>
    </ligand>
</feature>
<feature type="binding site" evidence="2">
    <location>
        <position position="43"/>
    </location>
    <ligand>
        <name>a divalent metal cation</name>
        <dbReference type="ChEBI" id="CHEBI:60240"/>
    </ligand>
</feature>
<gene>
    <name evidence="4" type="ORF">QO001_005728</name>
</gene>
<dbReference type="EMBL" id="JAUSWL010000017">
    <property type="protein sequence ID" value="MDQ0546776.1"/>
    <property type="molecule type" value="Genomic_DNA"/>
</dbReference>
<dbReference type="Gene3D" id="2.120.10.30">
    <property type="entry name" value="TolB, C-terminal domain"/>
    <property type="match status" value="1"/>
</dbReference>
<reference evidence="4" key="1">
    <citation type="submission" date="2023-07" db="EMBL/GenBank/DDBJ databases">
        <title>Genomic Encyclopedia of Type Strains, Phase IV (KMG-IV): sequencing the most valuable type-strain genomes for metagenomic binning, comparative biology and taxonomic classification.</title>
        <authorList>
            <person name="Goeker M."/>
        </authorList>
    </citation>
    <scope>NUCLEOTIDE SEQUENCE</scope>
    <source>
        <strain evidence="4">DSM 19569</strain>
    </source>
</reference>
<feature type="binding site" evidence="2">
    <location>
        <position position="224"/>
    </location>
    <ligand>
        <name>a divalent metal cation</name>
        <dbReference type="ChEBI" id="CHEBI:60240"/>
    </ligand>
</feature>
<evidence type="ECO:0000313" key="5">
    <source>
        <dbReference type="Proteomes" id="UP001223420"/>
    </source>
</evidence>
<dbReference type="PANTHER" id="PTHR47572:SF5">
    <property type="entry name" value="BLR2277 PROTEIN"/>
    <property type="match status" value="1"/>
</dbReference>
<comment type="caution">
    <text evidence="4">The sequence shown here is derived from an EMBL/GenBank/DDBJ whole genome shotgun (WGS) entry which is preliminary data.</text>
</comment>
<name>A0AAJ1TTP9_9HYPH</name>
<evidence type="ECO:0000256" key="2">
    <source>
        <dbReference type="PIRSR" id="PIRSR605511-2"/>
    </source>
</evidence>
<evidence type="ECO:0000259" key="3">
    <source>
        <dbReference type="Pfam" id="PF08450"/>
    </source>
</evidence>
<dbReference type="Proteomes" id="UP001223420">
    <property type="component" value="Unassembled WGS sequence"/>
</dbReference>
<proteinExistence type="predicted"/>
<keyword evidence="2" id="KW-0479">Metal-binding</keyword>
<sequence>MYPPPEIIAARPFASLPERFKGRRDSSWGRINFAAHALTSFLEGPSFDRSGNLYVVDIPFGRIFRIRPDAAWDLVAEYDGWPNGLKVHPDGYLVVADYRRGILRVDPATGAAETVLDSYRCEGFKGCNDLYFGPDGALYFTDQGQTGLQDPTGRVYRWSETRGLDCLIGTVPSPNGLVLNRAGTHLLVAATRANAVWRLPLMQDGGVSKVGLFVQLSGGAAGPDGLALDIEGGLCVCHVGIGVWRFDARGRPTHLVEAPADSLWTNIAFGGADGRELFITDSGRGTVLSALMPYPGQPMASHATRRHV</sequence>
<dbReference type="InterPro" id="IPR005511">
    <property type="entry name" value="SMP-30"/>
</dbReference>
<dbReference type="Pfam" id="PF08450">
    <property type="entry name" value="SGL"/>
    <property type="match status" value="1"/>
</dbReference>
<evidence type="ECO:0000256" key="1">
    <source>
        <dbReference type="PIRSR" id="PIRSR605511-1"/>
    </source>
</evidence>
<dbReference type="RefSeq" id="WP_230367889.1">
    <property type="nucleotide sequence ID" value="NZ_JAJALK010000017.1"/>
</dbReference>
<dbReference type="EC" id="3.1.1.17" evidence="4"/>
<evidence type="ECO:0000313" key="4">
    <source>
        <dbReference type="EMBL" id="MDQ0546776.1"/>
    </source>
</evidence>
<protein>
    <submittedName>
        <fullName evidence="4">Gluconolactonase</fullName>
        <ecNumber evidence="4">3.1.1.17</ecNumber>
    </submittedName>
</protein>
<dbReference type="SUPFAM" id="SSF63829">
    <property type="entry name" value="Calcium-dependent phosphotriesterase"/>
    <property type="match status" value="1"/>
</dbReference>
<keyword evidence="2" id="KW-0862">Zinc</keyword>
<feature type="binding site" evidence="2">
    <location>
        <position position="128"/>
    </location>
    <ligand>
        <name>substrate</name>
    </ligand>
</feature>
<accession>A0AAJ1TTP9</accession>
<dbReference type="AlphaFoldDB" id="A0AAJ1TTP9"/>
<dbReference type="InterPro" id="IPR013658">
    <property type="entry name" value="SGL"/>
</dbReference>
<dbReference type="GO" id="GO:0004341">
    <property type="term" value="F:gluconolactonase activity"/>
    <property type="evidence" value="ECO:0007669"/>
    <property type="project" value="UniProtKB-EC"/>
</dbReference>
<dbReference type="PANTHER" id="PTHR47572">
    <property type="entry name" value="LIPOPROTEIN-RELATED"/>
    <property type="match status" value="1"/>
</dbReference>
<dbReference type="GO" id="GO:0046872">
    <property type="term" value="F:metal ion binding"/>
    <property type="evidence" value="ECO:0007669"/>
    <property type="project" value="UniProtKB-KW"/>
</dbReference>
<dbReference type="PRINTS" id="PR01790">
    <property type="entry name" value="SMP30FAMILY"/>
</dbReference>
<dbReference type="InterPro" id="IPR051262">
    <property type="entry name" value="SMP-30/CGR1_Lactonase"/>
</dbReference>
<comment type="cofactor">
    <cofactor evidence="2">
        <name>Zn(2+)</name>
        <dbReference type="ChEBI" id="CHEBI:29105"/>
    </cofactor>
    <text evidence="2">Binds 1 divalent metal cation per subunit.</text>
</comment>
<feature type="active site" description="Proton donor/acceptor" evidence="1">
    <location>
        <position position="224"/>
    </location>
</feature>
<keyword evidence="4" id="KW-0378">Hydrolase</keyword>
<feature type="domain" description="SMP-30/Gluconolactonase/LRE-like region" evidence="3">
    <location>
        <begin position="43"/>
        <end position="280"/>
    </location>
</feature>